<evidence type="ECO:0000256" key="1">
    <source>
        <dbReference type="SAM" id="Phobius"/>
    </source>
</evidence>
<evidence type="ECO:0000313" key="3">
    <source>
        <dbReference type="Proteomes" id="UP000199093"/>
    </source>
</evidence>
<accession>A0A1G8THK1</accession>
<proteinExistence type="predicted"/>
<keyword evidence="1" id="KW-0812">Transmembrane</keyword>
<keyword evidence="1" id="KW-1133">Transmembrane helix</keyword>
<sequence>MTDRPDFPFYAGRPIRLSGRDWLIPTIPHLIGEELFGILPFLAMLWAASPLVLLVLLVLLGVIGAGLGTGLVVAPLWRVILQPAVHMLAVPRVTPSDGKRRVIFLGMVHVGSEQLYRFSLLPMALRTL</sequence>
<name>A0A1G8THK1_9RHOB</name>
<dbReference type="Proteomes" id="UP000199093">
    <property type="component" value="Unassembled WGS sequence"/>
</dbReference>
<reference evidence="3" key="1">
    <citation type="submission" date="2016-10" db="EMBL/GenBank/DDBJ databases">
        <authorList>
            <person name="Varghese N."/>
            <person name="Submissions S."/>
        </authorList>
    </citation>
    <scope>NUCLEOTIDE SEQUENCE [LARGE SCALE GENOMIC DNA]</scope>
    <source>
        <strain evidence="3">DSM 26424</strain>
    </source>
</reference>
<keyword evidence="3" id="KW-1185">Reference proteome</keyword>
<keyword evidence="1" id="KW-0472">Membrane</keyword>
<dbReference type="RefSeq" id="WP_089851610.1">
    <property type="nucleotide sequence ID" value="NZ_FNEJ01000030.1"/>
</dbReference>
<dbReference type="OrthoDB" id="7061937at2"/>
<feature type="transmembrane region" description="Helical" evidence="1">
    <location>
        <begin position="52"/>
        <end position="77"/>
    </location>
</feature>
<dbReference type="AlphaFoldDB" id="A0A1G8THK1"/>
<dbReference type="EMBL" id="FNEJ01000030">
    <property type="protein sequence ID" value="SDJ41049.1"/>
    <property type="molecule type" value="Genomic_DNA"/>
</dbReference>
<organism evidence="2 3">
    <name type="scientific">Salipiger marinus</name>
    <dbReference type="NCBI Taxonomy" id="555512"/>
    <lineage>
        <taxon>Bacteria</taxon>
        <taxon>Pseudomonadati</taxon>
        <taxon>Pseudomonadota</taxon>
        <taxon>Alphaproteobacteria</taxon>
        <taxon>Rhodobacterales</taxon>
        <taxon>Roseobacteraceae</taxon>
        <taxon>Salipiger</taxon>
    </lineage>
</organism>
<gene>
    <name evidence="2" type="ORF">SAMN04487993_103014</name>
</gene>
<protein>
    <submittedName>
        <fullName evidence="2">Uncharacterized protein</fullName>
    </submittedName>
</protein>
<evidence type="ECO:0000313" key="2">
    <source>
        <dbReference type="EMBL" id="SDJ41049.1"/>
    </source>
</evidence>
<feature type="transmembrane region" description="Helical" evidence="1">
    <location>
        <begin position="22"/>
        <end position="46"/>
    </location>
</feature>